<dbReference type="GO" id="GO:0005886">
    <property type="term" value="C:plasma membrane"/>
    <property type="evidence" value="ECO:0007669"/>
    <property type="project" value="UniProtKB-SubCell"/>
</dbReference>
<keyword evidence="5" id="KW-0874">Quinone</keyword>
<dbReference type="GO" id="GO:0003954">
    <property type="term" value="F:NADH dehydrogenase activity"/>
    <property type="evidence" value="ECO:0007669"/>
    <property type="project" value="TreeGrafter"/>
</dbReference>
<organism evidence="7 8">
    <name type="scientific">Desulfomonile tiedjei</name>
    <dbReference type="NCBI Taxonomy" id="2358"/>
    <lineage>
        <taxon>Bacteria</taxon>
        <taxon>Pseudomonadati</taxon>
        <taxon>Thermodesulfobacteriota</taxon>
        <taxon>Desulfomonilia</taxon>
        <taxon>Desulfomonilales</taxon>
        <taxon>Desulfomonilaceae</taxon>
        <taxon>Desulfomonile</taxon>
    </lineage>
</organism>
<keyword evidence="2 5" id="KW-0812">Transmembrane</keyword>
<evidence type="ECO:0000256" key="2">
    <source>
        <dbReference type="ARBA" id="ARBA00022692"/>
    </source>
</evidence>
<comment type="catalytic activity">
    <reaction evidence="5">
        <text>a quinone + NADH + 5 H(+)(in) = a quinol + NAD(+) + 4 H(+)(out)</text>
        <dbReference type="Rhea" id="RHEA:57888"/>
        <dbReference type="ChEBI" id="CHEBI:15378"/>
        <dbReference type="ChEBI" id="CHEBI:24646"/>
        <dbReference type="ChEBI" id="CHEBI:57540"/>
        <dbReference type="ChEBI" id="CHEBI:57945"/>
        <dbReference type="ChEBI" id="CHEBI:132124"/>
    </reaction>
</comment>
<comment type="function">
    <text evidence="5">NDH-1 shuttles electrons from NADH, via FMN and iron-sulfur (Fe-S) centers, to quinones in the respiratory chain. The immediate electron acceptor for the enzyme in this species is believed to be ubiquinone. Couples the redox reaction to proton translocation (for every two electrons transferred, four hydrogen ions are translocated across the cytoplasmic membrane), and thus conserves the redox energy in a proton gradient. This subunit may bind ubiquinone.</text>
</comment>
<feature type="transmembrane region" description="Helical" evidence="5">
    <location>
        <begin position="172"/>
        <end position="194"/>
    </location>
</feature>
<feature type="transmembrane region" description="Helical" evidence="5">
    <location>
        <begin position="280"/>
        <end position="300"/>
    </location>
</feature>
<evidence type="ECO:0000256" key="5">
    <source>
        <dbReference type="HAMAP-Rule" id="MF_01350"/>
    </source>
</evidence>
<evidence type="ECO:0000256" key="3">
    <source>
        <dbReference type="ARBA" id="ARBA00022989"/>
    </source>
</evidence>
<feature type="transmembrane region" description="Helical" evidence="5">
    <location>
        <begin position="320"/>
        <end position="339"/>
    </location>
</feature>
<evidence type="ECO:0000256" key="6">
    <source>
        <dbReference type="RuleBase" id="RU000471"/>
    </source>
</evidence>
<comment type="subunit">
    <text evidence="5">NDH-1 is composed of 14 different subunits. Subunits NuoA, H, J, K, L, M, N constitute the membrane sector of the complex.</text>
</comment>
<feature type="transmembrane region" description="Helical" evidence="5">
    <location>
        <begin position="128"/>
        <end position="151"/>
    </location>
</feature>
<dbReference type="Pfam" id="PF00146">
    <property type="entry name" value="NADHdh"/>
    <property type="match status" value="1"/>
</dbReference>
<gene>
    <name evidence="5 7" type="primary">nuoH</name>
    <name evidence="7" type="ORF">HY912_24075</name>
</gene>
<dbReference type="PANTHER" id="PTHR11432:SF3">
    <property type="entry name" value="NADH-UBIQUINONE OXIDOREDUCTASE CHAIN 1"/>
    <property type="match status" value="1"/>
</dbReference>
<dbReference type="PANTHER" id="PTHR11432">
    <property type="entry name" value="NADH DEHYDROGENASE SUBUNIT 1"/>
    <property type="match status" value="1"/>
</dbReference>
<dbReference type="HAMAP" id="MF_01350">
    <property type="entry name" value="NDH1_NuoH"/>
    <property type="match status" value="1"/>
</dbReference>
<keyword evidence="7" id="KW-0560">Oxidoreductase</keyword>
<evidence type="ECO:0000313" key="7">
    <source>
        <dbReference type="EMBL" id="MBI5252585.1"/>
    </source>
</evidence>
<evidence type="ECO:0000313" key="8">
    <source>
        <dbReference type="Proteomes" id="UP000807825"/>
    </source>
</evidence>
<comment type="caution">
    <text evidence="7">The sequence shown here is derived from an EMBL/GenBank/DDBJ whole genome shotgun (WGS) entry which is preliminary data.</text>
</comment>
<dbReference type="EC" id="7.1.1.-" evidence="5"/>
<dbReference type="Proteomes" id="UP000807825">
    <property type="component" value="Unassembled WGS sequence"/>
</dbReference>
<dbReference type="AlphaFoldDB" id="A0A9D6Z618"/>
<sequence>MESALPVILLLVKVLLIIVAVLTFVAYLTLIERKVLGWIQVRIGPNRVGPWGLLQPLADGAKLLLKEEITVSGANRIIYLAAPLIVVTCALIPFSVIPFAKGLGLESIFGATASHYYLNTGVIADLNVGILFIFAVSSLGVYGVVLGGWASNSKYSLLGSIRAGAQMISYELGLSLSVLGVLLLAGTLSLVQIVEAQDSIYKWYVWRQPLGFILFMIAGSAEIARTPFDLIECENELVAGYQTEYSSMKFGLFYLGEYAHLLFLSALMTTLYFGGWQGPILPPIFWFLAKTFFFVFVFVWIRATYPRLRYDRVMTFGWKVLLPVGLLNVMVTAFLYTFWLQYAG</sequence>
<feature type="transmembrane region" description="Helical" evidence="5">
    <location>
        <begin position="6"/>
        <end position="30"/>
    </location>
</feature>
<feature type="transmembrane region" description="Helical" evidence="5">
    <location>
        <begin position="206"/>
        <end position="224"/>
    </location>
</feature>
<keyword evidence="4 5" id="KW-0472">Membrane</keyword>
<comment type="subcellular location">
    <subcellularLocation>
        <location evidence="5 6">Cell membrane</location>
        <topology evidence="5 6">Multi-pass membrane protein</topology>
    </subcellularLocation>
    <subcellularLocation>
        <location evidence="1">Membrane</location>
        <topology evidence="1">Multi-pass membrane protein</topology>
    </subcellularLocation>
</comment>
<evidence type="ECO:0000256" key="1">
    <source>
        <dbReference type="ARBA" id="ARBA00004141"/>
    </source>
</evidence>
<keyword evidence="3 5" id="KW-1133">Transmembrane helix</keyword>
<keyword evidence="5 6" id="KW-0520">NAD</keyword>
<reference evidence="7" key="1">
    <citation type="submission" date="2020-07" db="EMBL/GenBank/DDBJ databases">
        <title>Huge and variable diversity of episymbiotic CPR bacteria and DPANN archaea in groundwater ecosystems.</title>
        <authorList>
            <person name="He C.Y."/>
            <person name="Keren R."/>
            <person name="Whittaker M."/>
            <person name="Farag I.F."/>
            <person name="Doudna J."/>
            <person name="Cate J.H.D."/>
            <person name="Banfield J.F."/>
        </authorList>
    </citation>
    <scope>NUCLEOTIDE SEQUENCE</scope>
    <source>
        <strain evidence="7">NC_groundwater_1664_Pr3_B-0.1um_52_9</strain>
    </source>
</reference>
<dbReference type="InterPro" id="IPR018086">
    <property type="entry name" value="NADH_UbQ_OxRdtase_su1_CS"/>
</dbReference>
<dbReference type="NCBIfam" id="NF004741">
    <property type="entry name" value="PRK06076.1-2"/>
    <property type="match status" value="1"/>
</dbReference>
<name>A0A9D6Z618_9BACT</name>
<proteinExistence type="inferred from homology"/>
<feature type="transmembrane region" description="Helical" evidence="5">
    <location>
        <begin position="77"/>
        <end position="100"/>
    </location>
</feature>
<comment type="similarity">
    <text evidence="5 6">Belongs to the complex I subunit 1 family.</text>
</comment>
<accession>A0A9D6Z618</accession>
<dbReference type="GO" id="GO:0048038">
    <property type="term" value="F:quinone binding"/>
    <property type="evidence" value="ECO:0007669"/>
    <property type="project" value="UniProtKB-KW"/>
</dbReference>
<keyword evidence="5" id="KW-1278">Translocase</keyword>
<feature type="transmembrane region" description="Helical" evidence="5">
    <location>
        <begin position="252"/>
        <end position="274"/>
    </location>
</feature>
<dbReference type="EMBL" id="JACRDE010000624">
    <property type="protein sequence ID" value="MBI5252585.1"/>
    <property type="molecule type" value="Genomic_DNA"/>
</dbReference>
<keyword evidence="5" id="KW-1003">Cell membrane</keyword>
<protein>
    <recommendedName>
        <fullName evidence="5">NADH-quinone oxidoreductase subunit H</fullName>
        <ecNumber evidence="5">7.1.1.-</ecNumber>
    </recommendedName>
    <alternativeName>
        <fullName evidence="5">NADH dehydrogenase I subunit H</fullName>
    </alternativeName>
    <alternativeName>
        <fullName evidence="5">NDH-1 subunit H</fullName>
    </alternativeName>
</protein>
<dbReference type="PROSITE" id="PS00667">
    <property type="entry name" value="COMPLEX1_ND1_1"/>
    <property type="match status" value="1"/>
</dbReference>
<evidence type="ECO:0000256" key="4">
    <source>
        <dbReference type="ARBA" id="ARBA00023136"/>
    </source>
</evidence>
<dbReference type="InterPro" id="IPR001694">
    <property type="entry name" value="NADH_UbQ_OxRdtase_su1/FPO"/>
</dbReference>
<keyword evidence="5" id="KW-0830">Ubiquinone</keyword>
<dbReference type="GO" id="GO:0016655">
    <property type="term" value="F:oxidoreductase activity, acting on NAD(P)H, quinone or similar compound as acceptor"/>
    <property type="evidence" value="ECO:0007669"/>
    <property type="project" value="UniProtKB-UniRule"/>
</dbReference>
<dbReference type="GO" id="GO:0009060">
    <property type="term" value="P:aerobic respiration"/>
    <property type="evidence" value="ECO:0007669"/>
    <property type="project" value="TreeGrafter"/>
</dbReference>
<dbReference type="PROSITE" id="PS00668">
    <property type="entry name" value="COMPLEX1_ND1_2"/>
    <property type="match status" value="1"/>
</dbReference>